<dbReference type="AlphaFoldDB" id="A0A212L6X9"/>
<feature type="region of interest" description="Disordered" evidence="1">
    <location>
        <begin position="1"/>
        <end position="36"/>
    </location>
</feature>
<reference evidence="2" key="1">
    <citation type="submission" date="2016-08" db="EMBL/GenBank/DDBJ databases">
        <authorList>
            <person name="Seilhamer J.J."/>
        </authorList>
    </citation>
    <scope>NUCLEOTIDE SEQUENCE</scope>
    <source>
        <strain evidence="2">86-1</strain>
    </source>
</reference>
<sequence>MAIPAASLAHSISAPILARPHPMRTHARQEDNSPALQRNCAARRADGQKERARACQA</sequence>
<organism evidence="2">
    <name type="scientific">uncultured Desulfovibrio sp</name>
    <dbReference type="NCBI Taxonomy" id="167968"/>
    <lineage>
        <taxon>Bacteria</taxon>
        <taxon>Pseudomonadati</taxon>
        <taxon>Thermodesulfobacteriota</taxon>
        <taxon>Desulfovibrionia</taxon>
        <taxon>Desulfovibrionales</taxon>
        <taxon>Desulfovibrionaceae</taxon>
        <taxon>Desulfovibrio</taxon>
        <taxon>environmental samples</taxon>
    </lineage>
</organism>
<proteinExistence type="predicted"/>
<dbReference type="EMBL" id="FMJC01000002">
    <property type="protein sequence ID" value="SCM73334.1"/>
    <property type="molecule type" value="Genomic_DNA"/>
</dbReference>
<name>A0A212L6X9_9BACT</name>
<evidence type="ECO:0000256" key="1">
    <source>
        <dbReference type="SAM" id="MobiDB-lite"/>
    </source>
</evidence>
<accession>A0A212L6X9</accession>
<gene>
    <name evidence="2" type="ORF">KL86DES1_21235</name>
</gene>
<evidence type="ECO:0000313" key="2">
    <source>
        <dbReference type="EMBL" id="SCM73334.1"/>
    </source>
</evidence>
<protein>
    <submittedName>
        <fullName evidence="2">Uncharacterized protein</fullName>
    </submittedName>
</protein>